<proteinExistence type="predicted"/>
<dbReference type="HOGENOM" id="CLU_1608470_0_0_0"/>
<dbReference type="InParanoid" id="W0RBM0"/>
<dbReference type="Proteomes" id="UP000019151">
    <property type="component" value="Chromosome"/>
</dbReference>
<evidence type="ECO:0000313" key="3">
    <source>
        <dbReference type="Proteomes" id="UP000019151"/>
    </source>
</evidence>
<dbReference type="KEGG" id="gba:J421_0315"/>
<accession>W0RBM0</accession>
<dbReference type="AlphaFoldDB" id="W0RBM0"/>
<feature type="chain" id="PRO_5004795279" evidence="1">
    <location>
        <begin position="24"/>
        <end position="165"/>
    </location>
</feature>
<dbReference type="EMBL" id="CP007128">
    <property type="protein sequence ID" value="AHG87852.1"/>
    <property type="molecule type" value="Genomic_DNA"/>
</dbReference>
<feature type="signal peptide" evidence="1">
    <location>
        <begin position="1"/>
        <end position="23"/>
    </location>
</feature>
<keyword evidence="3" id="KW-1185">Reference proteome</keyword>
<keyword evidence="1" id="KW-0732">Signal</keyword>
<protein>
    <submittedName>
        <fullName evidence="2">Uncharacterized protein</fullName>
    </submittedName>
</protein>
<evidence type="ECO:0000313" key="2">
    <source>
        <dbReference type="EMBL" id="AHG87852.1"/>
    </source>
</evidence>
<dbReference type="STRING" id="861299.J421_0315"/>
<reference evidence="2 3" key="1">
    <citation type="journal article" date="2014" name="Genome Announc.">
        <title>Genome Sequence and Methylome of Soil Bacterium Gemmatirosa kalamazoonensis KBS708T, a Member of the Rarely Cultivated Gemmatimonadetes Phylum.</title>
        <authorList>
            <person name="Debruyn J.M."/>
            <person name="Radosevich M."/>
            <person name="Wommack K.E."/>
            <person name="Polson S.W."/>
            <person name="Hauser L.J."/>
            <person name="Fawaz M.N."/>
            <person name="Korlach J."/>
            <person name="Tsai Y.C."/>
        </authorList>
    </citation>
    <scope>NUCLEOTIDE SEQUENCE [LARGE SCALE GENOMIC DNA]</scope>
    <source>
        <strain evidence="2 3">KBS708</strain>
    </source>
</reference>
<evidence type="ECO:0000256" key="1">
    <source>
        <dbReference type="SAM" id="SignalP"/>
    </source>
</evidence>
<organism evidence="2 3">
    <name type="scientific">Gemmatirosa kalamazoonensis</name>
    <dbReference type="NCBI Taxonomy" id="861299"/>
    <lineage>
        <taxon>Bacteria</taxon>
        <taxon>Pseudomonadati</taxon>
        <taxon>Gemmatimonadota</taxon>
        <taxon>Gemmatimonadia</taxon>
        <taxon>Gemmatimonadales</taxon>
        <taxon>Gemmatimonadaceae</taxon>
        <taxon>Gemmatirosa</taxon>
    </lineage>
</organism>
<name>W0RBM0_9BACT</name>
<gene>
    <name evidence="2" type="ORF">J421_0315</name>
</gene>
<dbReference type="RefSeq" id="WP_148306100.1">
    <property type="nucleotide sequence ID" value="NZ_CP007128.1"/>
</dbReference>
<sequence>MTTILIAAAVLLTAVSPLGTVRASGGVYGGVLHGYVAQGGWRQWDVRLRDGTHVDANPLGAPDDTTLAVSVGGLTSRGRTLPRARVRYVAARPAAGETLPAAPTGRVLDDVVVRRDGRRTVGRVTLTRVAFSEGVVTQHGVEIDLHDVAYIVFAAQRHTRERARP</sequence>